<feature type="domain" description="DUF6570" evidence="1">
    <location>
        <begin position="76"/>
        <end position="164"/>
    </location>
</feature>
<gene>
    <name evidence="2" type="ORF">KQP761_LOCUS391</name>
</gene>
<dbReference type="Proteomes" id="UP000663834">
    <property type="component" value="Unassembled WGS sequence"/>
</dbReference>
<reference evidence="2" key="1">
    <citation type="submission" date="2021-02" db="EMBL/GenBank/DDBJ databases">
        <authorList>
            <person name="Nowell W R."/>
        </authorList>
    </citation>
    <scope>NUCLEOTIDE SEQUENCE</scope>
</reference>
<name>A0A814XJT3_9BILA</name>
<dbReference type="Pfam" id="PF20209">
    <property type="entry name" value="DUF6570"/>
    <property type="match status" value="1"/>
</dbReference>
<evidence type="ECO:0000313" key="2">
    <source>
        <dbReference type="EMBL" id="CAF1212189.1"/>
    </source>
</evidence>
<evidence type="ECO:0000313" key="3">
    <source>
        <dbReference type="Proteomes" id="UP000663834"/>
    </source>
</evidence>
<protein>
    <recommendedName>
        <fullName evidence="1">DUF6570 domain-containing protein</fullName>
    </recommendedName>
</protein>
<dbReference type="AlphaFoldDB" id="A0A814XJT3"/>
<evidence type="ECO:0000259" key="1">
    <source>
        <dbReference type="Pfam" id="PF20209"/>
    </source>
</evidence>
<comment type="caution">
    <text evidence="2">The sequence shown here is derived from an EMBL/GenBank/DDBJ whole genome shotgun (WGS) entry which is preliminary data.</text>
</comment>
<accession>A0A814XJT3</accession>
<dbReference type="EMBL" id="CAJNOW010000028">
    <property type="protein sequence ID" value="CAF1212189.1"/>
    <property type="molecule type" value="Genomic_DNA"/>
</dbReference>
<organism evidence="2 3">
    <name type="scientific">Rotaria magnacalcarata</name>
    <dbReference type="NCBI Taxonomy" id="392030"/>
    <lineage>
        <taxon>Eukaryota</taxon>
        <taxon>Metazoa</taxon>
        <taxon>Spiralia</taxon>
        <taxon>Gnathifera</taxon>
        <taxon>Rotifera</taxon>
        <taxon>Eurotatoria</taxon>
        <taxon>Bdelloidea</taxon>
        <taxon>Philodinida</taxon>
        <taxon>Philodinidae</taxon>
        <taxon>Rotaria</taxon>
    </lineage>
</organism>
<proteinExistence type="predicted"/>
<dbReference type="OrthoDB" id="416437at2759"/>
<dbReference type="InterPro" id="IPR046700">
    <property type="entry name" value="DUF6570"/>
</dbReference>
<sequence length="347" mass="39283">MSMSSLAEGVCGICNIRCYLRDLRCVPLNKIPSIELLKTSEDLCSVVSCIQRTQNLHSDEKYNINNDVDLAMAEGEAAATAQSASKGNCISFPQDVVNIAAILPLELEDLCDSLKIIFIGCRTPERNQLKNILTVRKKKVLSVLQWLRQNNPLYRNVVINQSIIDKLPNHDVPECLWATMQISDNVETAANERANYIPDLLINVSESNNTVIVPLIPSAVLDVNGTNISSDDVVEHLLDRMKLQTAEQTRALTSERNIQKDTVYMIPRGIFPTLFQYGCGAIEDGSRSVKIDFREHLTYLLSLEDHRFEEHYSFIFVVINILQRRIACIHAHFMTSRPYFWQSSQLL</sequence>